<feature type="transmembrane region" description="Helical" evidence="1">
    <location>
        <begin position="29"/>
        <end position="46"/>
    </location>
</feature>
<evidence type="ECO:0000256" key="1">
    <source>
        <dbReference type="SAM" id="Phobius"/>
    </source>
</evidence>
<keyword evidence="3" id="KW-1185">Reference proteome</keyword>
<dbReference type="AlphaFoldDB" id="A0A7G8BMX9"/>
<keyword evidence="1" id="KW-0472">Membrane</keyword>
<proteinExistence type="predicted"/>
<keyword evidence="1" id="KW-1133">Transmembrane helix</keyword>
<dbReference type="InterPro" id="IPR032820">
    <property type="entry name" value="ATPase_put"/>
</dbReference>
<dbReference type="RefSeq" id="WP_186745623.1">
    <property type="nucleotide sequence ID" value="NZ_CP060394.1"/>
</dbReference>
<gene>
    <name evidence="2" type="ORF">H7849_08330</name>
</gene>
<feature type="transmembrane region" description="Helical" evidence="1">
    <location>
        <begin position="58"/>
        <end position="80"/>
    </location>
</feature>
<evidence type="ECO:0000313" key="2">
    <source>
        <dbReference type="EMBL" id="QNI33899.1"/>
    </source>
</evidence>
<organism evidence="2 3">
    <name type="scientific">Alloacidobacterium dinghuense</name>
    <dbReference type="NCBI Taxonomy" id="2763107"/>
    <lineage>
        <taxon>Bacteria</taxon>
        <taxon>Pseudomonadati</taxon>
        <taxon>Acidobacteriota</taxon>
        <taxon>Terriglobia</taxon>
        <taxon>Terriglobales</taxon>
        <taxon>Acidobacteriaceae</taxon>
        <taxon>Alloacidobacterium</taxon>
    </lineage>
</organism>
<keyword evidence="1" id="KW-0812">Transmembrane</keyword>
<reference evidence="2 3" key="1">
    <citation type="submission" date="2020-08" db="EMBL/GenBank/DDBJ databases">
        <title>Edaphobacter telluris sp. nov. and Acidobacterium dinghuensis sp. nov., two acidobacteria isolated from forest soil.</title>
        <authorList>
            <person name="Fu J."/>
            <person name="Qiu L."/>
        </authorList>
    </citation>
    <scope>NUCLEOTIDE SEQUENCE [LARGE SCALE GENOMIC DNA]</scope>
    <source>
        <strain evidence="2">4Y35</strain>
    </source>
</reference>
<dbReference type="KEGG" id="adin:H7849_08330"/>
<dbReference type="Proteomes" id="UP000515312">
    <property type="component" value="Chromosome"/>
</dbReference>
<dbReference type="Pfam" id="PF09527">
    <property type="entry name" value="ATPase_gene1"/>
    <property type="match status" value="1"/>
</dbReference>
<name>A0A7G8BMX9_9BACT</name>
<protein>
    <submittedName>
        <fullName evidence="2">AtpZ/AtpI family protein</fullName>
    </submittedName>
</protein>
<dbReference type="EMBL" id="CP060394">
    <property type="protein sequence ID" value="QNI33899.1"/>
    <property type="molecule type" value="Genomic_DNA"/>
</dbReference>
<evidence type="ECO:0000313" key="3">
    <source>
        <dbReference type="Proteomes" id="UP000515312"/>
    </source>
</evidence>
<accession>A0A7G8BMX9</accession>
<sequence length="86" mass="9368">MAFHNPPSKKPDAKPDDGGMGSLLRAEKLTQIAFILPAAVFIGWVLGVLLDKWLHQHWIYLVGIILGSVAGFIQIFRLVAASGKDT</sequence>